<sequence length="161" mass="18116">MHDLGHIKRVQKIVLELAANYPEANLKLINLSLYFHGVIHLENGEKSIISFLQSKGMSKRNIDLVIRIAWDSEKNTSAETIVSIEGKIAHDAHLLEGGKTFLIVKTLCTGVAIGKTLEESLQYLQEQVLGKFHCLLPEAQELYALKEAYANDFLHDLQNHL</sequence>
<dbReference type="SUPFAM" id="SSF109604">
    <property type="entry name" value="HD-domain/PDEase-like"/>
    <property type="match status" value="1"/>
</dbReference>
<accession>A0A1G2C0T7</accession>
<comment type="caution">
    <text evidence="1">The sequence shown here is derived from an EMBL/GenBank/DDBJ whole genome shotgun (WGS) entry which is preliminary data.</text>
</comment>
<name>A0A1G2C0T7_9BACT</name>
<organism evidence="1 2">
    <name type="scientific">Candidatus Komeilibacteria bacterium RIFOXYC1_FULL_37_11</name>
    <dbReference type="NCBI Taxonomy" id="1798555"/>
    <lineage>
        <taxon>Bacteria</taxon>
        <taxon>Candidatus Komeiliibacteriota</taxon>
    </lineage>
</organism>
<gene>
    <name evidence="1" type="ORF">A2406_04555</name>
</gene>
<evidence type="ECO:0000313" key="1">
    <source>
        <dbReference type="EMBL" id="OGY94846.1"/>
    </source>
</evidence>
<evidence type="ECO:0000313" key="2">
    <source>
        <dbReference type="Proteomes" id="UP000177626"/>
    </source>
</evidence>
<dbReference type="Gene3D" id="1.10.3210.50">
    <property type="match status" value="1"/>
</dbReference>
<reference evidence="1 2" key="1">
    <citation type="journal article" date="2016" name="Nat. Commun.">
        <title>Thousands of microbial genomes shed light on interconnected biogeochemical processes in an aquifer system.</title>
        <authorList>
            <person name="Anantharaman K."/>
            <person name="Brown C.T."/>
            <person name="Hug L.A."/>
            <person name="Sharon I."/>
            <person name="Castelle C.J."/>
            <person name="Probst A.J."/>
            <person name="Thomas B.C."/>
            <person name="Singh A."/>
            <person name="Wilkins M.J."/>
            <person name="Karaoz U."/>
            <person name="Brodie E.L."/>
            <person name="Williams K.H."/>
            <person name="Hubbard S.S."/>
            <person name="Banfield J.F."/>
        </authorList>
    </citation>
    <scope>NUCLEOTIDE SEQUENCE [LARGE SCALE GENOMIC DNA]</scope>
</reference>
<dbReference type="EMBL" id="MHKQ01000002">
    <property type="protein sequence ID" value="OGY94846.1"/>
    <property type="molecule type" value="Genomic_DNA"/>
</dbReference>
<dbReference type="AlphaFoldDB" id="A0A1G2C0T7"/>
<dbReference type="Proteomes" id="UP000177626">
    <property type="component" value="Unassembled WGS sequence"/>
</dbReference>
<proteinExistence type="predicted"/>
<protein>
    <submittedName>
        <fullName evidence="1">Uncharacterized protein</fullName>
    </submittedName>
</protein>